<comment type="similarity">
    <text evidence="1 5">Belongs to the plant LTP family.</text>
</comment>
<dbReference type="Pfam" id="PF00234">
    <property type="entry name" value="Tryp_alpha_amyl"/>
    <property type="match status" value="1"/>
</dbReference>
<protein>
    <recommendedName>
        <fullName evidence="5">Non-specific lipid-transfer protein</fullName>
    </recommendedName>
</protein>
<feature type="chain" id="PRO_5016330085" description="Non-specific lipid-transfer protein" evidence="6">
    <location>
        <begin position="27"/>
        <end position="120"/>
    </location>
</feature>
<dbReference type="CDD" id="cd01960">
    <property type="entry name" value="nsLTP1"/>
    <property type="match status" value="1"/>
</dbReference>
<keyword evidence="6" id="KW-0732">Signal</keyword>
<evidence type="ECO:0000313" key="8">
    <source>
        <dbReference type="EMBL" id="RAL52023.1"/>
    </source>
</evidence>
<feature type="signal peptide" evidence="6">
    <location>
        <begin position="1"/>
        <end position="26"/>
    </location>
</feature>
<dbReference type="InterPro" id="IPR036312">
    <property type="entry name" value="Bifun_inhib/LTP/seed_sf"/>
</dbReference>
<evidence type="ECO:0000256" key="5">
    <source>
        <dbReference type="RuleBase" id="RU000628"/>
    </source>
</evidence>
<keyword evidence="2 5" id="KW-0813">Transport</keyword>
<organism evidence="8 9">
    <name type="scientific">Cuscuta australis</name>
    <dbReference type="NCBI Taxonomy" id="267555"/>
    <lineage>
        <taxon>Eukaryota</taxon>
        <taxon>Viridiplantae</taxon>
        <taxon>Streptophyta</taxon>
        <taxon>Embryophyta</taxon>
        <taxon>Tracheophyta</taxon>
        <taxon>Spermatophyta</taxon>
        <taxon>Magnoliopsida</taxon>
        <taxon>eudicotyledons</taxon>
        <taxon>Gunneridae</taxon>
        <taxon>Pentapetalae</taxon>
        <taxon>asterids</taxon>
        <taxon>lamiids</taxon>
        <taxon>Solanales</taxon>
        <taxon>Convolvulaceae</taxon>
        <taxon>Cuscuteae</taxon>
        <taxon>Cuscuta</taxon>
        <taxon>Cuscuta subgen. Grammica</taxon>
        <taxon>Cuscuta sect. Cleistogrammica</taxon>
    </lineage>
</organism>
<dbReference type="Proteomes" id="UP000249390">
    <property type="component" value="Unassembled WGS sequence"/>
</dbReference>
<dbReference type="Gene3D" id="1.10.110.10">
    <property type="entry name" value="Plant lipid-transfer and hydrophobic proteins"/>
    <property type="match status" value="1"/>
</dbReference>
<keyword evidence="9" id="KW-1185">Reference proteome</keyword>
<dbReference type="PROSITE" id="PS00597">
    <property type="entry name" value="PLANT_LTP"/>
    <property type="match status" value="1"/>
</dbReference>
<evidence type="ECO:0000313" key="9">
    <source>
        <dbReference type="Proteomes" id="UP000249390"/>
    </source>
</evidence>
<comment type="caution">
    <text evidence="8">The sequence shown here is derived from an EMBL/GenBank/DDBJ whole genome shotgun (WGS) entry which is preliminary data.</text>
</comment>
<evidence type="ECO:0000259" key="7">
    <source>
        <dbReference type="SMART" id="SM00499"/>
    </source>
</evidence>
<gene>
    <name evidence="8" type="ORF">DM860_016521</name>
</gene>
<evidence type="ECO:0000256" key="3">
    <source>
        <dbReference type="ARBA" id="ARBA00023121"/>
    </source>
</evidence>
<keyword evidence="4" id="KW-1015">Disulfide bond</keyword>
<dbReference type="PANTHER" id="PTHR33076">
    <property type="entry name" value="NON-SPECIFIC LIPID-TRANSFER PROTEIN 2-RELATED"/>
    <property type="match status" value="1"/>
</dbReference>
<dbReference type="SMART" id="SM00499">
    <property type="entry name" value="AAI"/>
    <property type="match status" value="1"/>
</dbReference>
<evidence type="ECO:0000256" key="6">
    <source>
        <dbReference type="SAM" id="SignalP"/>
    </source>
</evidence>
<dbReference type="SUPFAM" id="SSF47699">
    <property type="entry name" value="Bifunctional inhibitor/lipid-transfer protein/seed storage 2S albumin"/>
    <property type="match status" value="1"/>
</dbReference>
<name>A0A328E6D2_9ASTE</name>
<comment type="function">
    <text evidence="5">Plant non-specific lipid-transfer proteins transfer phospholipids as well as galactolipids across membranes. May play a role in wax or cutin deposition in the cell walls of expanding epidermal cells and certain secretory tissues.</text>
</comment>
<accession>A0A328E6D2</accession>
<sequence length="120" mass="12165">MASPRWFAAVAVCVVLAAALAPRAEAAISCGQVSGALVPCLSYLKGTGATLPPANCCSGVQKLNNLAQTTTDRQAACNCLKTIAKSVSGINLNAASGLPGKCRVNIPYKISLSTNCANVK</sequence>
<dbReference type="PRINTS" id="PR00382">
    <property type="entry name" value="LIPIDTRNSFER"/>
</dbReference>
<reference evidence="8 9" key="1">
    <citation type="submission" date="2018-06" db="EMBL/GenBank/DDBJ databases">
        <title>The Genome of Cuscuta australis (Dodder) Provides Insight into the Evolution of Plant Parasitism.</title>
        <authorList>
            <person name="Liu H."/>
        </authorList>
    </citation>
    <scope>NUCLEOTIDE SEQUENCE [LARGE SCALE GENOMIC DNA]</scope>
    <source>
        <strain evidence="9">cv. Yunnan</strain>
        <tissue evidence="8">Vines</tissue>
    </source>
</reference>
<dbReference type="FunFam" id="1.10.110.10:FF:000002">
    <property type="entry name" value="Non-specific lipid-transfer protein"/>
    <property type="match status" value="1"/>
</dbReference>
<feature type="domain" description="Bifunctional inhibitor/plant lipid transfer protein/seed storage helical" evidence="7">
    <location>
        <begin position="30"/>
        <end position="116"/>
    </location>
</feature>
<dbReference type="InterPro" id="IPR016140">
    <property type="entry name" value="Bifunc_inhib/LTP/seed_store"/>
</dbReference>
<evidence type="ECO:0000256" key="1">
    <source>
        <dbReference type="ARBA" id="ARBA00009748"/>
    </source>
</evidence>
<proteinExistence type="inferred from homology"/>
<dbReference type="GO" id="GO:0006869">
    <property type="term" value="P:lipid transport"/>
    <property type="evidence" value="ECO:0007669"/>
    <property type="project" value="InterPro"/>
</dbReference>
<dbReference type="AlphaFoldDB" id="A0A328E6D2"/>
<evidence type="ECO:0000256" key="2">
    <source>
        <dbReference type="ARBA" id="ARBA00022448"/>
    </source>
</evidence>
<keyword evidence="3 5" id="KW-0446">Lipid-binding</keyword>
<evidence type="ECO:0000256" key="4">
    <source>
        <dbReference type="ARBA" id="ARBA00023157"/>
    </source>
</evidence>
<dbReference type="GO" id="GO:0008289">
    <property type="term" value="F:lipid binding"/>
    <property type="evidence" value="ECO:0007669"/>
    <property type="project" value="UniProtKB-KW"/>
</dbReference>
<dbReference type="EMBL" id="NQVE01000043">
    <property type="protein sequence ID" value="RAL52023.1"/>
    <property type="molecule type" value="Genomic_DNA"/>
</dbReference>
<dbReference type="InterPro" id="IPR000528">
    <property type="entry name" value="Plant_nsLTP"/>
</dbReference>